<dbReference type="STRING" id="1652495.ccrud_03800"/>
<dbReference type="Proteomes" id="UP000076929">
    <property type="component" value="Chromosome"/>
</dbReference>
<dbReference type="KEGG" id="ccjz:ccrud_03800"/>
<dbReference type="AlphaFoldDB" id="A0A172QRZ8"/>
<accession>A0A172QRZ8</accession>
<evidence type="ECO:0008006" key="3">
    <source>
        <dbReference type="Google" id="ProtNLM"/>
    </source>
</evidence>
<sequence>MTQIALTNSAQVLIRPDSAIQFGVDATRAGVLNIDPALSSQVVPILRNLRTARSIVDVVRDLGSVGLAPTAAQSLLEDLLEFGVVRESAGEQVLLFGDGSLVDVTAFLLETSGFIPRPHMNNEPAREFFELPSSHVLILNRLAHSRRLAPLLNQAVPTYLCASIIDSRGVIGPGRRNGVGPCLMCIDLHRCDIDPHWLAIVNQQPNGPSFPDPVTEMATAARLVAWVTADSWLSGSVEEVNPHDRTNSVHTFSVHPKCPLCWNPM</sequence>
<dbReference type="RefSeq" id="WP_066564934.1">
    <property type="nucleotide sequence ID" value="NZ_CP015622.1"/>
</dbReference>
<organism evidence="1 2">
    <name type="scientific">Corynebacterium crudilactis</name>
    <dbReference type="NCBI Taxonomy" id="1652495"/>
    <lineage>
        <taxon>Bacteria</taxon>
        <taxon>Bacillati</taxon>
        <taxon>Actinomycetota</taxon>
        <taxon>Actinomycetes</taxon>
        <taxon>Mycobacteriales</taxon>
        <taxon>Corynebacteriaceae</taxon>
        <taxon>Corynebacterium</taxon>
    </lineage>
</organism>
<gene>
    <name evidence="1" type="ORF">ccrud_03800</name>
</gene>
<proteinExistence type="predicted"/>
<evidence type="ECO:0000313" key="1">
    <source>
        <dbReference type="EMBL" id="ANE03430.1"/>
    </source>
</evidence>
<evidence type="ECO:0000313" key="2">
    <source>
        <dbReference type="Proteomes" id="UP000076929"/>
    </source>
</evidence>
<dbReference type="OrthoDB" id="4426339at2"/>
<protein>
    <recommendedName>
        <fullName evidence="3">Bacteriocin biosynthesis cyclodehydratase</fullName>
    </recommendedName>
</protein>
<keyword evidence="2" id="KW-1185">Reference proteome</keyword>
<name>A0A172QRZ8_9CORY</name>
<reference evidence="1 2" key="1">
    <citation type="submission" date="2016-05" db="EMBL/GenBank/DDBJ databases">
        <title>Complete genome sequence of Corynebacterium crudilactis, a new Corynebacterium species isolated from raw cow's milk.</title>
        <authorList>
            <person name="Christian R."/>
            <person name="Zimmermann J."/>
            <person name="Lipski A."/>
            <person name="Kalinowski J."/>
        </authorList>
    </citation>
    <scope>NUCLEOTIDE SEQUENCE [LARGE SCALE GENOMIC DNA]</scope>
    <source>
        <strain evidence="1 2">JZ16</strain>
    </source>
</reference>
<dbReference type="Gene3D" id="3.40.50.720">
    <property type="entry name" value="NAD(P)-binding Rossmann-like Domain"/>
    <property type="match status" value="1"/>
</dbReference>
<dbReference type="EMBL" id="CP015622">
    <property type="protein sequence ID" value="ANE03430.1"/>
    <property type="molecule type" value="Genomic_DNA"/>
</dbReference>